<evidence type="ECO:0000256" key="3">
    <source>
        <dbReference type="ARBA" id="ARBA00022989"/>
    </source>
</evidence>
<sequence>MDARAPQTDNTIFVDLDGTLIRSDLLWETLFLALRQRPQILYLLPRWLAAGKARLKAELAAAVDFDAALLPYREDVVAQLRQARANGRRIVLATGANEKLAHAVADHLGVFDAVMASDATVNLTAERKLDRIMSECGEGRFDYLGNSHEDLCLLDKADEATVVAPDRAADRWQRRSGAHRIGEDGGWLRPAIKALRPHQWMKNLLIFVPMVLSQEFFNLEMLAGAILAFVSFSLAASAVYIGNDLVDLTADRKHKSKRHRPFASGALPIPTGLKLAAGLLVTSLAIAWILPEHFLAVLGLYLVTTTAYSLFIKRMLLIDVLVLAGLYSLRIIAGSEASGVETSFWLLAFSLFFFLSLALVKRFTELQDFGTGAHRSKTGRGYVDADLETLAQAGLASGFASVLVLALYVDSAEVRRQFTEPYLAWALCPLVLYIIVRIWILARRDEMHEDPVVFILRDWRSQLMIGLGAIMFLAAAYV</sequence>
<dbReference type="Pfam" id="PF01040">
    <property type="entry name" value="UbiA"/>
    <property type="match status" value="1"/>
</dbReference>
<feature type="transmembrane region" description="Helical" evidence="5">
    <location>
        <begin position="421"/>
        <end position="440"/>
    </location>
</feature>
<feature type="transmembrane region" description="Helical" evidence="5">
    <location>
        <begin position="345"/>
        <end position="364"/>
    </location>
</feature>
<dbReference type="Gene3D" id="1.10.357.140">
    <property type="entry name" value="UbiA prenyltransferase"/>
    <property type="match status" value="1"/>
</dbReference>
<feature type="transmembrane region" description="Helical" evidence="5">
    <location>
        <begin position="316"/>
        <end position="333"/>
    </location>
</feature>
<evidence type="ECO:0000256" key="1">
    <source>
        <dbReference type="ARBA" id="ARBA00004141"/>
    </source>
</evidence>
<feature type="transmembrane region" description="Helical" evidence="5">
    <location>
        <begin position="221"/>
        <end position="241"/>
    </location>
</feature>
<dbReference type="SUPFAM" id="SSF56784">
    <property type="entry name" value="HAD-like"/>
    <property type="match status" value="1"/>
</dbReference>
<name>A0A0F9WYL2_9ZZZZ</name>
<dbReference type="PANTHER" id="PTHR11048">
    <property type="entry name" value="PRENYLTRANSFERASES"/>
    <property type="match status" value="1"/>
</dbReference>
<keyword evidence="4 5" id="KW-0472">Membrane</keyword>
<dbReference type="InterPro" id="IPR036412">
    <property type="entry name" value="HAD-like_sf"/>
</dbReference>
<keyword evidence="3 5" id="KW-1133">Transmembrane helix</keyword>
<dbReference type="GO" id="GO:0009247">
    <property type="term" value="P:glycolipid biosynthetic process"/>
    <property type="evidence" value="ECO:0007669"/>
    <property type="project" value="TreeGrafter"/>
</dbReference>
<dbReference type="EMBL" id="LAZR01000102">
    <property type="protein sequence ID" value="KKN91546.1"/>
    <property type="molecule type" value="Genomic_DNA"/>
</dbReference>
<comment type="subcellular location">
    <subcellularLocation>
        <location evidence="1">Membrane</location>
        <topology evidence="1">Multi-pass membrane protein</topology>
    </subcellularLocation>
</comment>
<protein>
    <recommendedName>
        <fullName evidence="7">UbiA prenyltransferase family protein</fullName>
    </recommendedName>
</protein>
<feature type="transmembrane region" description="Helical" evidence="5">
    <location>
        <begin position="294"/>
        <end position="311"/>
    </location>
</feature>
<dbReference type="InterPro" id="IPR023214">
    <property type="entry name" value="HAD_sf"/>
</dbReference>
<dbReference type="NCBIfam" id="NF006088">
    <property type="entry name" value="PRK08238.1"/>
    <property type="match status" value="1"/>
</dbReference>
<dbReference type="GO" id="GO:0005886">
    <property type="term" value="C:plasma membrane"/>
    <property type="evidence" value="ECO:0007669"/>
    <property type="project" value="TreeGrafter"/>
</dbReference>
<evidence type="ECO:0000256" key="4">
    <source>
        <dbReference type="ARBA" id="ARBA00023136"/>
    </source>
</evidence>
<evidence type="ECO:0000256" key="5">
    <source>
        <dbReference type="SAM" id="Phobius"/>
    </source>
</evidence>
<accession>A0A0F9WYL2</accession>
<dbReference type="GO" id="GO:0016765">
    <property type="term" value="F:transferase activity, transferring alkyl or aryl (other than methyl) groups"/>
    <property type="evidence" value="ECO:0007669"/>
    <property type="project" value="InterPro"/>
</dbReference>
<dbReference type="PANTHER" id="PTHR11048:SF5">
    <property type="entry name" value="DECAPRENYL-PHOSPHATE PHOSPHORIBOSYLTRANSFERASE"/>
    <property type="match status" value="1"/>
</dbReference>
<dbReference type="InterPro" id="IPR044878">
    <property type="entry name" value="UbiA_sf"/>
</dbReference>
<dbReference type="Gene3D" id="3.40.50.1000">
    <property type="entry name" value="HAD superfamily/HAD-like"/>
    <property type="match status" value="1"/>
</dbReference>
<gene>
    <name evidence="6" type="ORF">LCGC14_0216550</name>
</gene>
<reference evidence="6" key="1">
    <citation type="journal article" date="2015" name="Nature">
        <title>Complex archaea that bridge the gap between prokaryotes and eukaryotes.</title>
        <authorList>
            <person name="Spang A."/>
            <person name="Saw J.H."/>
            <person name="Jorgensen S.L."/>
            <person name="Zaremba-Niedzwiedzka K."/>
            <person name="Martijn J."/>
            <person name="Lind A.E."/>
            <person name="van Eijk R."/>
            <person name="Schleper C."/>
            <person name="Guy L."/>
            <person name="Ettema T.J."/>
        </authorList>
    </citation>
    <scope>NUCLEOTIDE SEQUENCE</scope>
</reference>
<dbReference type="CDD" id="cd13963">
    <property type="entry name" value="PT_UbiA_2"/>
    <property type="match status" value="1"/>
</dbReference>
<evidence type="ECO:0000256" key="2">
    <source>
        <dbReference type="ARBA" id="ARBA00022692"/>
    </source>
</evidence>
<keyword evidence="2 5" id="KW-0812">Transmembrane</keyword>
<evidence type="ECO:0000313" key="6">
    <source>
        <dbReference type="EMBL" id="KKN91546.1"/>
    </source>
</evidence>
<evidence type="ECO:0008006" key="7">
    <source>
        <dbReference type="Google" id="ProtNLM"/>
    </source>
</evidence>
<dbReference type="InterPro" id="IPR039653">
    <property type="entry name" value="Prenyltransferase"/>
</dbReference>
<proteinExistence type="predicted"/>
<feature type="transmembrane region" description="Helical" evidence="5">
    <location>
        <begin position="385"/>
        <end position="409"/>
    </location>
</feature>
<dbReference type="Pfam" id="PF12710">
    <property type="entry name" value="HAD"/>
    <property type="match status" value="1"/>
</dbReference>
<dbReference type="InterPro" id="IPR000537">
    <property type="entry name" value="UbiA_prenyltransferase"/>
</dbReference>
<feature type="transmembrane region" description="Helical" evidence="5">
    <location>
        <begin position="262"/>
        <end position="288"/>
    </location>
</feature>
<comment type="caution">
    <text evidence="6">The sequence shown here is derived from an EMBL/GenBank/DDBJ whole genome shotgun (WGS) entry which is preliminary data.</text>
</comment>
<dbReference type="AlphaFoldDB" id="A0A0F9WYL2"/>
<organism evidence="6">
    <name type="scientific">marine sediment metagenome</name>
    <dbReference type="NCBI Taxonomy" id="412755"/>
    <lineage>
        <taxon>unclassified sequences</taxon>
        <taxon>metagenomes</taxon>
        <taxon>ecological metagenomes</taxon>
    </lineage>
</organism>